<dbReference type="SUPFAM" id="SSF46955">
    <property type="entry name" value="Putative DNA-binding domain"/>
    <property type="match status" value="1"/>
</dbReference>
<evidence type="ECO:0000259" key="1">
    <source>
        <dbReference type="PROSITE" id="PS50937"/>
    </source>
</evidence>
<dbReference type="PROSITE" id="PS50937">
    <property type="entry name" value="HTH_MERR_2"/>
    <property type="match status" value="1"/>
</dbReference>
<dbReference type="Gene3D" id="1.10.1660.10">
    <property type="match status" value="1"/>
</dbReference>
<gene>
    <name evidence="3" type="ORF">ATK30_3426</name>
    <name evidence="2" type="ORF">H5411_10115</name>
</gene>
<protein>
    <submittedName>
        <fullName evidence="3">DNA-binding transcriptional MerR regulator</fullName>
    </submittedName>
    <submittedName>
        <fullName evidence="2">MerR family transcriptional regulator</fullName>
    </submittedName>
</protein>
<evidence type="ECO:0000313" key="3">
    <source>
        <dbReference type="EMBL" id="PKV92604.1"/>
    </source>
</evidence>
<dbReference type="InterPro" id="IPR009061">
    <property type="entry name" value="DNA-bd_dom_put_sf"/>
</dbReference>
<name>A0A2N3WFD9_9PSEU</name>
<dbReference type="EMBL" id="JACJHR010000011">
    <property type="protein sequence ID" value="MBB2499481.1"/>
    <property type="molecule type" value="Genomic_DNA"/>
</dbReference>
<dbReference type="EMBL" id="PJMY01000003">
    <property type="protein sequence ID" value="PKV92604.1"/>
    <property type="molecule type" value="Genomic_DNA"/>
</dbReference>
<dbReference type="InterPro" id="IPR000551">
    <property type="entry name" value="MerR-type_HTH_dom"/>
</dbReference>
<dbReference type="OrthoDB" id="3387956at2"/>
<reference evidence="3 4" key="1">
    <citation type="submission" date="2017-12" db="EMBL/GenBank/DDBJ databases">
        <title>Sequencing the genomes of 1000 Actinobacteria strains.</title>
        <authorList>
            <person name="Klenk H.-P."/>
        </authorList>
    </citation>
    <scope>NUCLEOTIDE SEQUENCE [LARGE SCALE GENOMIC DNA]</scope>
    <source>
        <strain evidence="3 4">DSM 45165</strain>
    </source>
</reference>
<reference evidence="2 5" key="2">
    <citation type="submission" date="2020-08" db="EMBL/GenBank/DDBJ databases">
        <title>Amycolatopsis echigonensis JCM 21831.</title>
        <authorList>
            <person name="Tedsree N."/>
            <person name="Kuncharoen N."/>
            <person name="Likhitwitayawuid K."/>
            <person name="Tanasupawat S."/>
        </authorList>
    </citation>
    <scope>NUCLEOTIDE SEQUENCE [LARGE SCALE GENOMIC DNA]</scope>
    <source>
        <strain evidence="2 5">JCM 21831</strain>
    </source>
</reference>
<keyword evidence="4" id="KW-1185">Reference proteome</keyword>
<dbReference type="GO" id="GO:0003677">
    <property type="term" value="F:DNA binding"/>
    <property type="evidence" value="ECO:0007669"/>
    <property type="project" value="UniProtKB-KW"/>
</dbReference>
<organism evidence="3 4">
    <name type="scientific">Amycolatopsis echigonensis</name>
    <dbReference type="NCBI Taxonomy" id="2576905"/>
    <lineage>
        <taxon>Bacteria</taxon>
        <taxon>Bacillati</taxon>
        <taxon>Actinomycetota</taxon>
        <taxon>Actinomycetes</taxon>
        <taxon>Pseudonocardiales</taxon>
        <taxon>Pseudonocardiaceae</taxon>
        <taxon>Amycolatopsis</taxon>
    </lineage>
</organism>
<evidence type="ECO:0000313" key="4">
    <source>
        <dbReference type="Proteomes" id="UP000233750"/>
    </source>
</evidence>
<dbReference type="RefSeq" id="WP_101436395.1">
    <property type="nucleotide sequence ID" value="NZ_JACJHR010000011.1"/>
</dbReference>
<keyword evidence="3" id="KW-0238">DNA-binding</keyword>
<proteinExistence type="predicted"/>
<comment type="caution">
    <text evidence="3">The sequence shown here is derived from an EMBL/GenBank/DDBJ whole genome shotgun (WGS) entry which is preliminary data.</text>
</comment>
<dbReference type="GO" id="GO:0006355">
    <property type="term" value="P:regulation of DNA-templated transcription"/>
    <property type="evidence" value="ECO:0007669"/>
    <property type="project" value="InterPro"/>
</dbReference>
<dbReference type="Proteomes" id="UP000550260">
    <property type="component" value="Unassembled WGS sequence"/>
</dbReference>
<dbReference type="Proteomes" id="UP000233750">
    <property type="component" value="Unassembled WGS sequence"/>
</dbReference>
<dbReference type="SMART" id="SM00422">
    <property type="entry name" value="HTH_MERR"/>
    <property type="match status" value="1"/>
</dbReference>
<accession>A0A2N3WFD9</accession>
<dbReference type="AlphaFoldDB" id="A0A2N3WFD9"/>
<feature type="domain" description="HTH merR-type" evidence="1">
    <location>
        <begin position="14"/>
        <end position="82"/>
    </location>
</feature>
<evidence type="ECO:0000313" key="5">
    <source>
        <dbReference type="Proteomes" id="UP000550260"/>
    </source>
</evidence>
<dbReference type="Pfam" id="PF13411">
    <property type="entry name" value="MerR_1"/>
    <property type="match status" value="1"/>
</dbReference>
<accession>A0A8E1VW66</accession>
<evidence type="ECO:0000313" key="2">
    <source>
        <dbReference type="EMBL" id="MBB2499481.1"/>
    </source>
</evidence>
<sequence>MTDLGKLDDEDYPAFTTGQAAELLDVQQAFLRSLDSADVVRPQRSGGGHRRYSRRQLAFIARLREQLDTGHTLAAADRIVGLEDELADAKQEIADLRRRLDDAGR</sequence>